<feature type="region of interest" description="Disordered" evidence="4">
    <location>
        <begin position="531"/>
        <end position="556"/>
    </location>
</feature>
<dbReference type="InterPro" id="IPR050496">
    <property type="entry name" value="SNF2_RAD54_helicase_repair"/>
</dbReference>
<evidence type="ECO:0000313" key="8">
    <source>
        <dbReference type="EMBL" id="CAJ1370432.1"/>
    </source>
</evidence>
<dbReference type="InterPro" id="IPR000330">
    <property type="entry name" value="SNF2_N"/>
</dbReference>
<comment type="caution">
    <text evidence="8">The sequence shown here is derived from an EMBL/GenBank/DDBJ whole genome shotgun (WGS) entry which is preliminary data.</text>
</comment>
<feature type="transmembrane region" description="Helical" evidence="5">
    <location>
        <begin position="34"/>
        <end position="53"/>
    </location>
</feature>
<dbReference type="CDD" id="cd18793">
    <property type="entry name" value="SF2_C_SNF"/>
    <property type="match status" value="1"/>
</dbReference>
<dbReference type="SMART" id="SM00487">
    <property type="entry name" value="DEXDc"/>
    <property type="match status" value="1"/>
</dbReference>
<evidence type="ECO:0000256" key="3">
    <source>
        <dbReference type="SAM" id="Coils"/>
    </source>
</evidence>
<feature type="transmembrane region" description="Helical" evidence="5">
    <location>
        <begin position="122"/>
        <end position="142"/>
    </location>
</feature>
<keyword evidence="2" id="KW-0040">ANK repeat</keyword>
<dbReference type="Gene3D" id="1.25.40.20">
    <property type="entry name" value="Ankyrin repeat-containing domain"/>
    <property type="match status" value="1"/>
</dbReference>
<dbReference type="EMBL" id="CAUJNA010000015">
    <property type="protein sequence ID" value="CAJ1370432.1"/>
    <property type="molecule type" value="Genomic_DNA"/>
</dbReference>
<feature type="region of interest" description="Disordered" evidence="4">
    <location>
        <begin position="583"/>
        <end position="765"/>
    </location>
</feature>
<feature type="domain" description="Helicase C-terminal" evidence="7">
    <location>
        <begin position="1284"/>
        <end position="1466"/>
    </location>
</feature>
<feature type="region of interest" description="Disordered" evidence="4">
    <location>
        <begin position="1255"/>
        <end position="1278"/>
    </location>
</feature>
<gene>
    <name evidence="8" type="ORF">EVOR1521_LOCUS1000</name>
</gene>
<feature type="transmembrane region" description="Helical" evidence="5">
    <location>
        <begin position="98"/>
        <end position="115"/>
    </location>
</feature>
<feature type="region of interest" description="Disordered" evidence="4">
    <location>
        <begin position="981"/>
        <end position="1031"/>
    </location>
</feature>
<dbReference type="InterPro" id="IPR001650">
    <property type="entry name" value="Helicase_C-like"/>
</dbReference>
<organism evidence="8 9">
    <name type="scientific">Effrenium voratum</name>
    <dbReference type="NCBI Taxonomy" id="2562239"/>
    <lineage>
        <taxon>Eukaryota</taxon>
        <taxon>Sar</taxon>
        <taxon>Alveolata</taxon>
        <taxon>Dinophyceae</taxon>
        <taxon>Suessiales</taxon>
        <taxon>Symbiodiniaceae</taxon>
        <taxon>Effrenium</taxon>
    </lineage>
</organism>
<protein>
    <submittedName>
        <fullName evidence="8">Uncharacterized protein</fullName>
    </submittedName>
</protein>
<dbReference type="Pfam" id="PF00176">
    <property type="entry name" value="SNF2-rel_dom"/>
    <property type="match status" value="1"/>
</dbReference>
<feature type="compositionally biased region" description="Acidic residues" evidence="4">
    <location>
        <begin position="1004"/>
        <end position="1020"/>
    </location>
</feature>
<dbReference type="GO" id="GO:0005524">
    <property type="term" value="F:ATP binding"/>
    <property type="evidence" value="ECO:0007669"/>
    <property type="project" value="InterPro"/>
</dbReference>
<keyword evidence="5" id="KW-0812">Transmembrane</keyword>
<dbReference type="GO" id="GO:0016787">
    <property type="term" value="F:hydrolase activity"/>
    <property type="evidence" value="ECO:0007669"/>
    <property type="project" value="UniProtKB-KW"/>
</dbReference>
<evidence type="ECO:0000259" key="7">
    <source>
        <dbReference type="PROSITE" id="PS51194"/>
    </source>
</evidence>
<dbReference type="InterPro" id="IPR002110">
    <property type="entry name" value="Ankyrin_rpt"/>
</dbReference>
<feature type="transmembrane region" description="Helical" evidence="5">
    <location>
        <begin position="74"/>
        <end position="92"/>
    </location>
</feature>
<dbReference type="PANTHER" id="PTHR45629:SF7">
    <property type="entry name" value="DNA EXCISION REPAIR PROTEIN ERCC-6-RELATED"/>
    <property type="match status" value="1"/>
</dbReference>
<keyword evidence="5" id="KW-0472">Membrane</keyword>
<feature type="compositionally biased region" description="Acidic residues" evidence="4">
    <location>
        <begin position="717"/>
        <end position="735"/>
    </location>
</feature>
<dbReference type="PROSITE" id="PS51192">
    <property type="entry name" value="HELICASE_ATP_BIND_1"/>
    <property type="match status" value="1"/>
</dbReference>
<accession>A0AA36HKZ4</accession>
<feature type="compositionally biased region" description="Acidic residues" evidence="4">
    <location>
        <begin position="629"/>
        <end position="643"/>
    </location>
</feature>
<keyword evidence="1" id="KW-0378">Hydrolase</keyword>
<dbReference type="InterPro" id="IPR049730">
    <property type="entry name" value="SNF2/RAD54-like_C"/>
</dbReference>
<proteinExistence type="predicted"/>
<evidence type="ECO:0000256" key="1">
    <source>
        <dbReference type="ARBA" id="ARBA00022801"/>
    </source>
</evidence>
<dbReference type="Pfam" id="PF00271">
    <property type="entry name" value="Helicase_C"/>
    <property type="match status" value="1"/>
</dbReference>
<dbReference type="SUPFAM" id="SSF52540">
    <property type="entry name" value="P-loop containing nucleoside triphosphate hydrolases"/>
    <property type="match status" value="2"/>
</dbReference>
<dbReference type="PROSITE" id="PS50088">
    <property type="entry name" value="ANK_REPEAT"/>
    <property type="match status" value="1"/>
</dbReference>
<feature type="repeat" description="ANK" evidence="2">
    <location>
        <begin position="427"/>
        <end position="459"/>
    </location>
</feature>
<dbReference type="SUPFAM" id="SSF48403">
    <property type="entry name" value="Ankyrin repeat"/>
    <property type="match status" value="1"/>
</dbReference>
<keyword evidence="5" id="KW-1133">Transmembrane helix</keyword>
<dbReference type="PANTHER" id="PTHR45629">
    <property type="entry name" value="SNF2/RAD54 FAMILY MEMBER"/>
    <property type="match status" value="1"/>
</dbReference>
<feature type="coiled-coil region" evidence="3">
    <location>
        <begin position="772"/>
        <end position="818"/>
    </location>
</feature>
<dbReference type="PROSITE" id="PS51194">
    <property type="entry name" value="HELICASE_CTER"/>
    <property type="match status" value="1"/>
</dbReference>
<keyword evidence="9" id="KW-1185">Reference proteome</keyword>
<dbReference type="PROSITE" id="PS50297">
    <property type="entry name" value="ANK_REP_REGION"/>
    <property type="match status" value="1"/>
</dbReference>
<dbReference type="InterPro" id="IPR027417">
    <property type="entry name" value="P-loop_NTPase"/>
</dbReference>
<dbReference type="GO" id="GO:0015616">
    <property type="term" value="F:DNA translocase activity"/>
    <property type="evidence" value="ECO:0007669"/>
    <property type="project" value="TreeGrafter"/>
</dbReference>
<keyword evidence="3" id="KW-0175">Coiled coil</keyword>
<reference evidence="8" key="1">
    <citation type="submission" date="2023-08" db="EMBL/GenBank/DDBJ databases">
        <authorList>
            <person name="Chen Y."/>
            <person name="Shah S."/>
            <person name="Dougan E. K."/>
            <person name="Thang M."/>
            <person name="Chan C."/>
        </authorList>
    </citation>
    <scope>NUCLEOTIDE SEQUENCE</scope>
</reference>
<feature type="transmembrane region" description="Helical" evidence="5">
    <location>
        <begin position="197"/>
        <end position="218"/>
    </location>
</feature>
<dbReference type="Proteomes" id="UP001178507">
    <property type="component" value="Unassembled WGS sequence"/>
</dbReference>
<evidence type="ECO:0000256" key="5">
    <source>
        <dbReference type="SAM" id="Phobius"/>
    </source>
</evidence>
<dbReference type="Gene3D" id="3.40.50.300">
    <property type="entry name" value="P-loop containing nucleotide triphosphate hydrolases"/>
    <property type="match status" value="1"/>
</dbReference>
<sequence length="1562" mass="172078">MADTVRAACLFLSCLLLCSLGILLGYLLEAHAANPWLSALTFVADLLVSMFVFRELRITRGSPGLPCQMQALSFLLGIAESLFTMAIVGMFAPEAGEVVNVIAFTIILPVWYFPLRSVRGLFLLPMVMTYFIASVPAAGLSVGPSDAMSDFLTALWLSASIGVRYRRDQELLMGCTLALGMVPPMLGGYLHKEKKILLVLWLSLNAAAVYVLVIFARFQRNLPFAVRKCRFIRLDKLRARQESGLGLARMQDLPEDLFGDVKYASEVIIVSHRWLDKYNCDINTPEHPTGDGKVIPRTLEEQEIFQEALPAMSNLYGTHPSAIKDYKDWLRETRNGDPKVVEDLERNVLTKDGVQAVVDLFSRDLANKHFSNEADRRVVDTILRAYLTKRLLSDAIQMQDRRAVREHLEQLAIFASAEAVNDPLNDNLDTALHLAVRLPSIEIVQDILDAGGDPNSRNCFGDTPLQFFLFPRLAAGASLCEKRVQPQAETSEECLALQHVQKCSDRAKWASDRAPPAGYLMISQLAGIFSPGRRSRCSDASASEGGTPRESRGPGGLQHLQAALNAAFEAEDMGLLTDTARSACQVPDGSEPPETEAKASGEAGHALETEQEACSEQAPLADEEKALPCDDDQSDEDMPEAPETEQAACSEQAPADEEAQGEGPAKALETEQEACGEPPDAEALPFDDDMSDEEAPKAEQAASEAPLEAESTGDQVPAEDAEVLPCDDDMSDEVEGERSPETREVPNAAETRPARGEGALATPRRQSVASKVAQCKARLAELQAMKAQKLEEEDYMGAHEAKQMIQDQEAELQALRLEGTPTPARAAGEAPTTWRPAAPGFMELPGEEPFLLPVETFDKLYGYQRQGVAWMANLFRKKHGGVLADEMGLGKTIQVCALLNGARKAGATHALLVMPVTLLDQWGREARLWCPGWPVYVYYGTAAQRAKALRGLRRPMGGLLLTSYSLVSNCEELLQVQVEDVPEPTRRRGRPPGEKPSKRRKLDDDDGEDKEAESEEEQEPEAPGGELPVVGSTRPWDLVICDEAHRMKNMSSLLAKSLRKLKSNSRLLLTGTPVQNALQDLWALMDFAQPGLLGNHATFVKTFSEPIDRGSVRGAKVWAVELKKHLAEQLRALISPHLLRRTKTSTGMGGEGPDVVEDVEMEDNAEDVEGAVKKLPPKKETLVWLHPSEQQVAMYKKVLENSEVIREACHKSKLGIEVFRAIGLLKRLCNHPLLLLRLPKVKDWAELLKEVQEAEAELSDPEDKESTPAPSETSADVAEEECRDVEAMLKTLSHSKEERGVQKDVLQQSAKLQCLSRLLPELAQRGFAGHVSTCEVKMLDLIQICLRCLRIDGLTEAQARAEKARELGSRRGGRDGRCMLLTTAVGGVGLNLTAADRVVVVDPAWNPATDAQAVDRAYRIGQMKEVHVYRLIMSGLVEDKMFRLQVFKMGLTRTALEADQQHRYFTALPGAICGLWGRFFSGRSGEAKGVCLFVWFCLVWFGLVGLLCLVLFVCLYVSLAVLPPQVVWHAGCSKTCGNRLYVLEAMLRHGHRVSPDHTWILR</sequence>
<dbReference type="InterPro" id="IPR036770">
    <property type="entry name" value="Ankyrin_rpt-contain_sf"/>
</dbReference>
<feature type="domain" description="Helicase ATP-binding" evidence="6">
    <location>
        <begin position="872"/>
        <end position="1091"/>
    </location>
</feature>
<evidence type="ECO:0000256" key="2">
    <source>
        <dbReference type="PROSITE-ProRule" id="PRU00023"/>
    </source>
</evidence>
<name>A0AA36HKZ4_9DINO</name>
<feature type="compositionally biased region" description="Basic and acidic residues" evidence="4">
    <location>
        <begin position="983"/>
        <end position="996"/>
    </location>
</feature>
<feature type="transmembrane region" description="Helical" evidence="5">
    <location>
        <begin position="1492"/>
        <end position="1519"/>
    </location>
</feature>
<dbReference type="SMART" id="SM00490">
    <property type="entry name" value="HELICc"/>
    <property type="match status" value="1"/>
</dbReference>
<evidence type="ECO:0000259" key="6">
    <source>
        <dbReference type="PROSITE" id="PS51192"/>
    </source>
</evidence>
<feature type="transmembrane region" description="Helical" evidence="5">
    <location>
        <begin position="171"/>
        <end position="190"/>
    </location>
</feature>
<dbReference type="InterPro" id="IPR038718">
    <property type="entry name" value="SNF2-like_sf"/>
</dbReference>
<feature type="transmembrane region" description="Helical" evidence="5">
    <location>
        <begin position="7"/>
        <end position="28"/>
    </location>
</feature>
<dbReference type="InterPro" id="IPR014001">
    <property type="entry name" value="Helicase_ATP-bd"/>
</dbReference>
<evidence type="ECO:0000256" key="4">
    <source>
        <dbReference type="SAM" id="MobiDB-lite"/>
    </source>
</evidence>
<dbReference type="Gene3D" id="3.40.50.10810">
    <property type="entry name" value="Tandem AAA-ATPase domain"/>
    <property type="match status" value="2"/>
</dbReference>
<evidence type="ECO:0000313" key="9">
    <source>
        <dbReference type="Proteomes" id="UP001178507"/>
    </source>
</evidence>